<evidence type="ECO:0000313" key="2">
    <source>
        <dbReference type="Proteomes" id="UP001391051"/>
    </source>
</evidence>
<proteinExistence type="predicted"/>
<dbReference type="Proteomes" id="UP001391051">
    <property type="component" value="Unassembled WGS sequence"/>
</dbReference>
<dbReference type="RefSeq" id="XP_066705649.1">
    <property type="nucleotide sequence ID" value="XM_066836756.1"/>
</dbReference>
<comment type="caution">
    <text evidence="1">The sequence shown here is derived from an EMBL/GenBank/DDBJ whole genome shotgun (WGS) entry which is preliminary data.</text>
</comment>
<organism evidence="1 2">
    <name type="scientific">Apiospora aurea</name>
    <dbReference type="NCBI Taxonomy" id="335848"/>
    <lineage>
        <taxon>Eukaryota</taxon>
        <taxon>Fungi</taxon>
        <taxon>Dikarya</taxon>
        <taxon>Ascomycota</taxon>
        <taxon>Pezizomycotina</taxon>
        <taxon>Sordariomycetes</taxon>
        <taxon>Xylariomycetidae</taxon>
        <taxon>Amphisphaeriales</taxon>
        <taxon>Apiosporaceae</taxon>
        <taxon>Apiospora</taxon>
    </lineage>
</organism>
<gene>
    <name evidence="1" type="ORF">PG986_000534</name>
</gene>
<dbReference type="PANTHER" id="PTHR37048:SF2">
    <property type="entry name" value="QUESTIONABLE PROTEIN"/>
    <property type="match status" value="1"/>
</dbReference>
<dbReference type="EMBL" id="JAQQWE010000001">
    <property type="protein sequence ID" value="KAK7966257.1"/>
    <property type="molecule type" value="Genomic_DNA"/>
</dbReference>
<reference evidence="1 2" key="1">
    <citation type="submission" date="2023-01" db="EMBL/GenBank/DDBJ databases">
        <title>Analysis of 21 Apiospora genomes using comparative genomics revels a genus with tremendous synthesis potential of carbohydrate active enzymes and secondary metabolites.</title>
        <authorList>
            <person name="Sorensen T."/>
        </authorList>
    </citation>
    <scope>NUCLEOTIDE SEQUENCE [LARGE SCALE GENOMIC DNA]</scope>
    <source>
        <strain evidence="1 2">CBS 24483</strain>
    </source>
</reference>
<accession>A0ABR1QUS2</accession>
<evidence type="ECO:0000313" key="1">
    <source>
        <dbReference type="EMBL" id="KAK7966257.1"/>
    </source>
</evidence>
<name>A0ABR1QUS2_9PEZI</name>
<protein>
    <submittedName>
        <fullName evidence="1">Uncharacterized protein</fullName>
    </submittedName>
</protein>
<sequence length="224" mass="25329">MPGIRVADLPFRVHRAQERPRPLDAMTSAHLPGLILWLPKQDPGQETIPGIDEGAYNHPVVVLSAFPQDGKVIMLPLTSFDETDLLERHRKSPHKRKSYLPIDPANVHPDNGMLLRLKNPLLPLRKKSYINTRSKHEISLDILRPYQRNAEFVLSKASYQDLIEYCGFQQPLPSPVPECVLGTFERIPAPYPLAHPRLAPDCRSPVLPYSIRECTDGPTQTQLS</sequence>
<dbReference type="PANTHER" id="PTHR37048">
    <property type="entry name" value="QUESTIONABLE PROTEIN"/>
    <property type="match status" value="1"/>
</dbReference>
<dbReference type="GeneID" id="92069818"/>
<keyword evidence="2" id="KW-1185">Reference proteome</keyword>